<evidence type="ECO:0000256" key="4">
    <source>
        <dbReference type="ARBA" id="ARBA00038261"/>
    </source>
</evidence>
<protein>
    <recommendedName>
        <fullName evidence="7">Inactive hydroxysteroid dehydrogenase-like protein 1</fullName>
    </recommendedName>
</protein>
<evidence type="ECO:0000256" key="2">
    <source>
        <dbReference type="ARBA" id="ARBA00022857"/>
    </source>
</evidence>
<dbReference type="InterPro" id="IPR002347">
    <property type="entry name" value="SDR_fam"/>
</dbReference>
<comment type="subcellular location">
    <subcellularLocation>
        <location evidence="1">Mitochondrion</location>
    </subcellularLocation>
</comment>
<dbReference type="InterPro" id="IPR036291">
    <property type="entry name" value="NAD(P)-bd_dom_sf"/>
</dbReference>
<evidence type="ECO:0000256" key="3">
    <source>
        <dbReference type="ARBA" id="ARBA00023128"/>
    </source>
</evidence>
<sequence>MAAVVDSFEFLLREVTRNLSKIRDILTIIGLLYSSNKALQISYFVLKAANDHLLSKLSHLFDLRKRFGPWAVVTGSSEGIGKAYAQELARRGVNIGQEVYDKIWEKIKDKEIGILVNNVGVMYDYPNYFLDVPVEKLWQIIHVNTAAATIMTHMIMPQMSFLDYFARCLHYEYKDEGIVVQSLMPFYVATKMTRYSETLSSPSLLIPSANEYAKQAISTLGYTNRTSGYWPHAVQAWFSAWIPEWLWTWGAIRLNNALRRQAHERLQRRRLRSSP</sequence>
<keyword evidence="6" id="KW-1185">Reference proteome</keyword>
<evidence type="ECO:0000313" key="6">
    <source>
        <dbReference type="Proteomes" id="UP001217089"/>
    </source>
</evidence>
<dbReference type="Gene3D" id="3.40.50.720">
    <property type="entry name" value="NAD(P)-binding Rossmann-like Domain"/>
    <property type="match status" value="2"/>
</dbReference>
<evidence type="ECO:0000313" key="5">
    <source>
        <dbReference type="EMBL" id="KAJ8299540.1"/>
    </source>
</evidence>
<gene>
    <name evidence="5" type="ORF">KUTeg_023600</name>
</gene>
<dbReference type="InterPro" id="IPR052149">
    <property type="entry name" value="17-beta-HSD3-like"/>
</dbReference>
<keyword evidence="2" id="KW-0521">NADP</keyword>
<reference evidence="5 6" key="1">
    <citation type="submission" date="2022-12" db="EMBL/GenBank/DDBJ databases">
        <title>Chromosome-level genome of Tegillarca granosa.</title>
        <authorList>
            <person name="Kim J."/>
        </authorList>
    </citation>
    <scope>NUCLEOTIDE SEQUENCE [LARGE SCALE GENOMIC DNA]</scope>
    <source>
        <strain evidence="5">Teg-2019</strain>
        <tissue evidence="5">Adductor muscle</tissue>
    </source>
</reference>
<organism evidence="5 6">
    <name type="scientific">Tegillarca granosa</name>
    <name type="common">Malaysian cockle</name>
    <name type="synonym">Anadara granosa</name>
    <dbReference type="NCBI Taxonomy" id="220873"/>
    <lineage>
        <taxon>Eukaryota</taxon>
        <taxon>Metazoa</taxon>
        <taxon>Spiralia</taxon>
        <taxon>Lophotrochozoa</taxon>
        <taxon>Mollusca</taxon>
        <taxon>Bivalvia</taxon>
        <taxon>Autobranchia</taxon>
        <taxon>Pteriomorphia</taxon>
        <taxon>Arcoida</taxon>
        <taxon>Arcoidea</taxon>
        <taxon>Arcidae</taxon>
        <taxon>Tegillarca</taxon>
    </lineage>
</organism>
<evidence type="ECO:0000256" key="1">
    <source>
        <dbReference type="ARBA" id="ARBA00004173"/>
    </source>
</evidence>
<dbReference type="EMBL" id="JARBDR010000921">
    <property type="protein sequence ID" value="KAJ8299540.1"/>
    <property type="molecule type" value="Genomic_DNA"/>
</dbReference>
<comment type="caution">
    <text evidence="5">The sequence shown here is derived from an EMBL/GenBank/DDBJ whole genome shotgun (WGS) entry which is preliminary data.</text>
</comment>
<dbReference type="PRINTS" id="PR00081">
    <property type="entry name" value="GDHRDH"/>
</dbReference>
<dbReference type="SUPFAM" id="SSF51735">
    <property type="entry name" value="NAD(P)-binding Rossmann-fold domains"/>
    <property type="match status" value="1"/>
</dbReference>
<dbReference type="CDD" id="cd05356">
    <property type="entry name" value="17beta-HSD1_like_SDR_c"/>
    <property type="match status" value="1"/>
</dbReference>
<comment type="similarity">
    <text evidence="4">Belongs to the short-chain dehydrogenases/reductases (SDR) family. 17-beta-HSD 3 subfamily.</text>
</comment>
<dbReference type="Proteomes" id="UP001217089">
    <property type="component" value="Unassembled WGS sequence"/>
</dbReference>
<accession>A0ABQ9E324</accession>
<feature type="non-terminal residue" evidence="5">
    <location>
        <position position="275"/>
    </location>
</feature>
<keyword evidence="3" id="KW-0496">Mitochondrion</keyword>
<dbReference type="PANTHER" id="PTHR44889:SF1">
    <property type="entry name" value="INACTIVE HYDROXYSTEROID DEHYDROGENASE-LIKE PROTEIN 1"/>
    <property type="match status" value="1"/>
</dbReference>
<dbReference type="PANTHER" id="PTHR44889">
    <property type="entry name" value="INACTIVE HYDROXYSTEROID DEHYDROGENASE-LIKE PROTEIN 1"/>
    <property type="match status" value="1"/>
</dbReference>
<name>A0ABQ9E324_TEGGR</name>
<evidence type="ECO:0008006" key="7">
    <source>
        <dbReference type="Google" id="ProtNLM"/>
    </source>
</evidence>
<proteinExistence type="inferred from homology"/>